<evidence type="ECO:0000313" key="3">
    <source>
        <dbReference type="EnsemblMetazoa" id="AFUN006999-PA"/>
    </source>
</evidence>
<dbReference type="PANTHER" id="PTHR46060:SF1">
    <property type="entry name" value="MARINER MOS1 TRANSPOSASE-LIKE PROTEIN"/>
    <property type="match status" value="1"/>
</dbReference>
<dbReference type="VEuPathDB" id="VectorBase:AFUN006999"/>
<name>A0A182RL81_ANOFN</name>
<protein>
    <submittedName>
        <fullName evidence="3">HTH_48 domain-containing protein</fullName>
    </submittedName>
</protein>
<dbReference type="Pfam" id="PF17906">
    <property type="entry name" value="HTH_48"/>
    <property type="match status" value="1"/>
</dbReference>
<dbReference type="PANTHER" id="PTHR46060">
    <property type="entry name" value="MARINER MOS1 TRANSPOSASE-LIKE PROTEIN"/>
    <property type="match status" value="1"/>
</dbReference>
<evidence type="ECO:0000256" key="1">
    <source>
        <dbReference type="SAM" id="MobiDB-lite"/>
    </source>
</evidence>
<dbReference type="GO" id="GO:0003676">
    <property type="term" value="F:nucleic acid binding"/>
    <property type="evidence" value="ECO:0007669"/>
    <property type="project" value="InterPro"/>
</dbReference>
<sequence length="156" mass="18629">MELTREHFRAIIFHNVRRGLYRQDCFDELKSLYCDEAPSYTTVKNWYNEFNRGRRSIKDKFREGRPKTLQNTFIRSSRVTDNESMRMSPKQSNNRPHVATEQRRTINSEWYATICLLEIFGEVRKTNNRRRFILHHDNASSHTLAQTIVCLAKTSK</sequence>
<dbReference type="AlphaFoldDB" id="A0A182RL81"/>
<dbReference type="InterPro" id="IPR041426">
    <property type="entry name" value="Mos1_HTH"/>
</dbReference>
<reference evidence="3" key="1">
    <citation type="submission" date="2020-05" db="UniProtKB">
        <authorList>
            <consortium name="EnsemblMetazoa"/>
        </authorList>
    </citation>
    <scope>IDENTIFICATION</scope>
    <source>
        <strain evidence="3">FUMOZ</strain>
    </source>
</reference>
<evidence type="ECO:0000259" key="2">
    <source>
        <dbReference type="Pfam" id="PF17906"/>
    </source>
</evidence>
<dbReference type="Gene3D" id="3.30.420.10">
    <property type="entry name" value="Ribonuclease H-like superfamily/Ribonuclease H"/>
    <property type="match status" value="1"/>
</dbReference>
<dbReference type="InterPro" id="IPR052709">
    <property type="entry name" value="Transposase-MT_Hybrid"/>
</dbReference>
<proteinExistence type="predicted"/>
<dbReference type="EnsemblMetazoa" id="AFUN006999-RA">
    <property type="protein sequence ID" value="AFUN006999-PA"/>
    <property type="gene ID" value="AFUN006999"/>
</dbReference>
<dbReference type="InterPro" id="IPR036397">
    <property type="entry name" value="RNaseH_sf"/>
</dbReference>
<feature type="domain" description="Mos1 transposase HTH" evidence="2">
    <location>
        <begin position="5"/>
        <end position="53"/>
    </location>
</feature>
<organism evidence="3">
    <name type="scientific">Anopheles funestus</name>
    <name type="common">African malaria mosquito</name>
    <dbReference type="NCBI Taxonomy" id="62324"/>
    <lineage>
        <taxon>Eukaryota</taxon>
        <taxon>Metazoa</taxon>
        <taxon>Ecdysozoa</taxon>
        <taxon>Arthropoda</taxon>
        <taxon>Hexapoda</taxon>
        <taxon>Insecta</taxon>
        <taxon>Pterygota</taxon>
        <taxon>Neoptera</taxon>
        <taxon>Endopterygota</taxon>
        <taxon>Diptera</taxon>
        <taxon>Nematocera</taxon>
        <taxon>Culicoidea</taxon>
        <taxon>Culicidae</taxon>
        <taxon>Anophelinae</taxon>
        <taxon>Anopheles</taxon>
    </lineage>
</organism>
<accession>A0A182RL81</accession>
<feature type="region of interest" description="Disordered" evidence="1">
    <location>
        <begin position="78"/>
        <end position="101"/>
    </location>
</feature>